<dbReference type="OrthoDB" id="9791556at2"/>
<dbReference type="Gene3D" id="3.40.50.150">
    <property type="entry name" value="Vaccinia Virus protein VP39"/>
    <property type="match status" value="1"/>
</dbReference>
<dbReference type="PANTHER" id="PTHR14911">
    <property type="entry name" value="THUMP DOMAIN-CONTAINING"/>
    <property type="match status" value="1"/>
</dbReference>
<gene>
    <name evidence="2" type="ORF">CLTHE_28820</name>
    <name evidence="3" type="ORF">CLTHE_29910</name>
</gene>
<dbReference type="Proteomes" id="UP000191448">
    <property type="component" value="Unassembled WGS sequence"/>
</dbReference>
<evidence type="ECO:0000259" key="1">
    <source>
        <dbReference type="Pfam" id="PF01170"/>
    </source>
</evidence>
<dbReference type="RefSeq" id="WP_080024059.1">
    <property type="nucleotide sequence ID" value="NZ_LTAY01000092.1"/>
</dbReference>
<evidence type="ECO:0000313" key="3">
    <source>
        <dbReference type="EMBL" id="OPX46174.1"/>
    </source>
</evidence>
<dbReference type="AlphaFoldDB" id="A0A1V4SRJ5"/>
<dbReference type="InterPro" id="IPR029063">
    <property type="entry name" value="SAM-dependent_MTases_sf"/>
</dbReference>
<dbReference type="GO" id="GO:0016423">
    <property type="term" value="F:tRNA (guanine) methyltransferase activity"/>
    <property type="evidence" value="ECO:0007669"/>
    <property type="project" value="TreeGrafter"/>
</dbReference>
<dbReference type="SUPFAM" id="SSF53335">
    <property type="entry name" value="S-adenosyl-L-methionine-dependent methyltransferases"/>
    <property type="match status" value="1"/>
</dbReference>
<comment type="caution">
    <text evidence="2">The sequence shown here is derived from an EMBL/GenBank/DDBJ whole genome shotgun (WGS) entry which is preliminary data.</text>
</comment>
<reference evidence="2 4" key="1">
    <citation type="submission" date="2016-02" db="EMBL/GenBank/DDBJ databases">
        <title>Genome sequence of Clostridium thermobutyricum DSM 4928.</title>
        <authorList>
            <person name="Poehlein A."/>
            <person name="Daniel R."/>
        </authorList>
    </citation>
    <scope>NUCLEOTIDE SEQUENCE [LARGE SCALE GENOMIC DNA]</scope>
    <source>
        <strain evidence="2 4">DSM 4928</strain>
    </source>
</reference>
<evidence type="ECO:0000313" key="2">
    <source>
        <dbReference type="EMBL" id="OPX46065.1"/>
    </source>
</evidence>
<sequence>MKEFKKYLYIVNYPVFEAELCMMEMRELFNKEPNNKILISERKFNPSNSPFIKNRLDVIYEEDSLEKILENIKTDNVSFEKFKVEYLRLEAGNVPYEERLRSVREIGLVVNGFPDIHNPEISLGITKFNEKWMFGINVRNDYEWHIHDRKPCSYSNSLSTRVAKAIVNIGTKGYKDVKVIDPCCGVGTTIIEGLSMGLDICGCEINPQIAANAKRNLEFFGLEKRVTKGSMHDLESHYDVSIIDIPYGLFTKTTEKEQRDIINTARRISDKMIIITFEDMDDMIKEAGFKILDACKVCKGKFTRYVSICK</sequence>
<dbReference type="InterPro" id="IPR000241">
    <property type="entry name" value="RlmKL-like_Mtase"/>
</dbReference>
<protein>
    <recommendedName>
        <fullName evidence="1">Ribosomal RNA large subunit methyltransferase K/L-like methyltransferase domain-containing protein</fullName>
    </recommendedName>
</protein>
<feature type="domain" description="Ribosomal RNA large subunit methyltransferase K/L-like methyltransferase" evidence="1">
    <location>
        <begin position="149"/>
        <end position="271"/>
    </location>
</feature>
<dbReference type="Pfam" id="PF01170">
    <property type="entry name" value="UPF0020"/>
    <property type="match status" value="1"/>
</dbReference>
<dbReference type="PANTHER" id="PTHR14911:SF13">
    <property type="entry name" value="TRNA (GUANINE(6)-N2)-METHYLTRANSFERASE THUMP3"/>
    <property type="match status" value="1"/>
</dbReference>
<name>A0A1V4SRJ5_9CLOT</name>
<evidence type="ECO:0000313" key="4">
    <source>
        <dbReference type="Proteomes" id="UP000191448"/>
    </source>
</evidence>
<organism evidence="2 4">
    <name type="scientific">Clostridium thermobutyricum DSM 4928</name>
    <dbReference type="NCBI Taxonomy" id="1121339"/>
    <lineage>
        <taxon>Bacteria</taxon>
        <taxon>Bacillati</taxon>
        <taxon>Bacillota</taxon>
        <taxon>Clostridia</taxon>
        <taxon>Eubacteriales</taxon>
        <taxon>Clostridiaceae</taxon>
        <taxon>Clostridium</taxon>
    </lineage>
</organism>
<proteinExistence type="predicted"/>
<dbReference type="GO" id="GO:0030488">
    <property type="term" value="P:tRNA methylation"/>
    <property type="evidence" value="ECO:0007669"/>
    <property type="project" value="TreeGrafter"/>
</dbReference>
<dbReference type="EMBL" id="LTAY01000092">
    <property type="protein sequence ID" value="OPX46065.1"/>
    <property type="molecule type" value="Genomic_DNA"/>
</dbReference>
<accession>A0A1V4SRJ5</accession>
<dbReference type="EMBL" id="LTAY01000092">
    <property type="protein sequence ID" value="OPX46174.1"/>
    <property type="molecule type" value="Genomic_DNA"/>
</dbReference>